<dbReference type="InterPro" id="IPR003018">
    <property type="entry name" value="GAF"/>
</dbReference>
<name>A0A9W6NLZ2_9ACTN</name>
<dbReference type="RefSeq" id="WP_261964066.1">
    <property type="nucleotide sequence ID" value="NZ_BAAAXA010000003.1"/>
</dbReference>
<dbReference type="Pfam" id="PF01590">
    <property type="entry name" value="GAF"/>
    <property type="match status" value="1"/>
</dbReference>
<dbReference type="PANTHER" id="PTHR46663">
    <property type="entry name" value="DIGUANYLATE CYCLASE DGCT-RELATED"/>
    <property type="match status" value="1"/>
</dbReference>
<protein>
    <recommendedName>
        <fullName evidence="1">GGDEF domain-containing protein</fullName>
    </recommendedName>
</protein>
<organism evidence="2 3">
    <name type="scientific">Dactylosporangium matsuzakiense</name>
    <dbReference type="NCBI Taxonomy" id="53360"/>
    <lineage>
        <taxon>Bacteria</taxon>
        <taxon>Bacillati</taxon>
        <taxon>Actinomycetota</taxon>
        <taxon>Actinomycetes</taxon>
        <taxon>Micromonosporales</taxon>
        <taxon>Micromonosporaceae</taxon>
        <taxon>Dactylosporangium</taxon>
    </lineage>
</organism>
<dbReference type="Gene3D" id="3.30.70.270">
    <property type="match status" value="1"/>
</dbReference>
<reference evidence="2" key="1">
    <citation type="journal article" date="2014" name="Int. J. Syst. Evol. Microbiol.">
        <title>Complete genome sequence of Corynebacterium casei LMG S-19264T (=DSM 44701T), isolated from a smear-ripened cheese.</title>
        <authorList>
            <consortium name="US DOE Joint Genome Institute (JGI-PGF)"/>
            <person name="Walter F."/>
            <person name="Albersmeier A."/>
            <person name="Kalinowski J."/>
            <person name="Ruckert C."/>
        </authorList>
    </citation>
    <scope>NUCLEOTIDE SEQUENCE</scope>
    <source>
        <strain evidence="2">VKM Ac-1321</strain>
    </source>
</reference>
<dbReference type="InterPro" id="IPR000160">
    <property type="entry name" value="GGDEF_dom"/>
</dbReference>
<accession>A0A9W6NLZ2</accession>
<proteinExistence type="predicted"/>
<dbReference type="SUPFAM" id="SSF55781">
    <property type="entry name" value="GAF domain-like"/>
    <property type="match status" value="1"/>
</dbReference>
<dbReference type="AlphaFoldDB" id="A0A9W6NLZ2"/>
<comment type="caution">
    <text evidence="2">The sequence shown here is derived from an EMBL/GenBank/DDBJ whole genome shotgun (WGS) entry which is preliminary data.</text>
</comment>
<reference evidence="2" key="2">
    <citation type="submission" date="2023-01" db="EMBL/GenBank/DDBJ databases">
        <authorList>
            <person name="Sun Q."/>
            <person name="Evtushenko L."/>
        </authorList>
    </citation>
    <scope>NUCLEOTIDE SEQUENCE</scope>
    <source>
        <strain evidence="2">VKM Ac-1321</strain>
    </source>
</reference>
<dbReference type="InterPro" id="IPR043128">
    <property type="entry name" value="Rev_trsase/Diguanyl_cyclase"/>
</dbReference>
<dbReference type="InterPro" id="IPR029016">
    <property type="entry name" value="GAF-like_dom_sf"/>
</dbReference>
<dbReference type="Proteomes" id="UP001143480">
    <property type="component" value="Unassembled WGS sequence"/>
</dbReference>
<dbReference type="FunFam" id="3.30.70.270:FF:000001">
    <property type="entry name" value="Diguanylate cyclase domain protein"/>
    <property type="match status" value="1"/>
</dbReference>
<sequence length="407" mass="42483">MSVNGRLFTWVSLVAVGGIDSLLLAHWGDRHGVRGWVVPVAALVLNGLVLARQAVSLRVHGRTLQRLDGTLAALRKSMVRDQILADIGTGLLTAADTTAVHELAVEGAAALLADTSDALAVVLAPDVDELVVTAAAGTELDGTDTGLVGRRVAPPAALRTLLQSGEVLGIGSIAELGVPGIDSTRSALILPLVVNGRFFGVIVATSERSLHAELRRALETLRTQVALALDGAALTAELTRRALHDPLTGLGNRTLIGERMVQALARARRTGSRVGVLLIDLNGFKPINDTLGHEAGDELLRAVAGRLTHCVRLEDTVGRLGGDEFVVVLEDLPDLAAAARVAERVVEAVAKPIVVDGRELPASASVGVAISNDASLPDELLRQADSAMYTAKKTRKTGAFAVWGSGI</sequence>
<dbReference type="SUPFAM" id="SSF55073">
    <property type="entry name" value="Nucleotide cyclase"/>
    <property type="match status" value="1"/>
</dbReference>
<evidence type="ECO:0000313" key="3">
    <source>
        <dbReference type="Proteomes" id="UP001143480"/>
    </source>
</evidence>
<feature type="domain" description="GGDEF" evidence="1">
    <location>
        <begin position="272"/>
        <end position="405"/>
    </location>
</feature>
<evidence type="ECO:0000259" key="1">
    <source>
        <dbReference type="PROSITE" id="PS50887"/>
    </source>
</evidence>
<dbReference type="PANTHER" id="PTHR46663:SF2">
    <property type="entry name" value="GGDEF DOMAIN-CONTAINING PROTEIN"/>
    <property type="match status" value="1"/>
</dbReference>
<keyword evidence="3" id="KW-1185">Reference proteome</keyword>
<dbReference type="PROSITE" id="PS50887">
    <property type="entry name" value="GGDEF"/>
    <property type="match status" value="1"/>
</dbReference>
<dbReference type="Pfam" id="PF00990">
    <property type="entry name" value="GGDEF"/>
    <property type="match status" value="1"/>
</dbReference>
<gene>
    <name evidence="2" type="ORF">GCM10017581_031180</name>
</gene>
<dbReference type="CDD" id="cd01949">
    <property type="entry name" value="GGDEF"/>
    <property type="match status" value="1"/>
</dbReference>
<evidence type="ECO:0000313" key="2">
    <source>
        <dbReference type="EMBL" id="GLL01377.1"/>
    </source>
</evidence>
<dbReference type="InterPro" id="IPR052163">
    <property type="entry name" value="DGC-Regulatory_Protein"/>
</dbReference>
<dbReference type="Gene3D" id="3.30.450.40">
    <property type="match status" value="1"/>
</dbReference>
<dbReference type="SMART" id="SM00267">
    <property type="entry name" value="GGDEF"/>
    <property type="match status" value="1"/>
</dbReference>
<dbReference type="InterPro" id="IPR029787">
    <property type="entry name" value="Nucleotide_cyclase"/>
</dbReference>
<dbReference type="EMBL" id="BSFP01000015">
    <property type="protein sequence ID" value="GLL01377.1"/>
    <property type="molecule type" value="Genomic_DNA"/>
</dbReference>
<dbReference type="NCBIfam" id="TIGR00254">
    <property type="entry name" value="GGDEF"/>
    <property type="match status" value="1"/>
</dbReference>